<gene>
    <name evidence="2" type="ORF">ACFODX_04220</name>
</gene>
<comment type="caution">
    <text evidence="2">The sequence shown here is derived from an EMBL/GenBank/DDBJ whole genome shotgun (WGS) entry which is preliminary data.</text>
</comment>
<reference evidence="3" key="1">
    <citation type="journal article" date="2019" name="Int. J. Syst. Evol. Microbiol.">
        <title>The Global Catalogue of Microorganisms (GCM) 10K type strain sequencing project: providing services to taxonomists for standard genome sequencing and annotation.</title>
        <authorList>
            <consortium name="The Broad Institute Genomics Platform"/>
            <consortium name="The Broad Institute Genome Sequencing Center for Infectious Disease"/>
            <person name="Wu L."/>
            <person name="Ma J."/>
        </authorList>
    </citation>
    <scope>NUCLEOTIDE SEQUENCE [LARGE SCALE GENOMIC DNA]</scope>
    <source>
        <strain evidence="3">KCTC 52237</strain>
    </source>
</reference>
<dbReference type="RefSeq" id="WP_378116380.1">
    <property type="nucleotide sequence ID" value="NZ_JBHRTF010000002.1"/>
</dbReference>
<dbReference type="Pfam" id="PF21221">
    <property type="entry name" value="B_lactamase-like_C"/>
    <property type="match status" value="1"/>
</dbReference>
<dbReference type="PANTHER" id="PTHR23131:SF4">
    <property type="entry name" value="METALLO-BETA-LACTAMASE SUPERFAMILY POTEIN"/>
    <property type="match status" value="1"/>
</dbReference>
<dbReference type="PANTHER" id="PTHR23131">
    <property type="entry name" value="ENDORIBONUCLEASE LACTB2"/>
    <property type="match status" value="1"/>
</dbReference>
<dbReference type="SMART" id="SM00849">
    <property type="entry name" value="Lactamase_B"/>
    <property type="match status" value="1"/>
</dbReference>
<dbReference type="Proteomes" id="UP001595555">
    <property type="component" value="Unassembled WGS sequence"/>
</dbReference>
<keyword evidence="3" id="KW-1185">Reference proteome</keyword>
<accession>A0ABV7FEE3</accession>
<proteinExistence type="predicted"/>
<dbReference type="Gene3D" id="1.10.10.10">
    <property type="entry name" value="Winged helix-like DNA-binding domain superfamily/Winged helix DNA-binding domain"/>
    <property type="match status" value="1"/>
</dbReference>
<dbReference type="InterPro" id="IPR050662">
    <property type="entry name" value="Sec-metab_biosynth-thioest"/>
</dbReference>
<evidence type="ECO:0000313" key="3">
    <source>
        <dbReference type="Proteomes" id="UP001595555"/>
    </source>
</evidence>
<dbReference type="InterPro" id="IPR036388">
    <property type="entry name" value="WH-like_DNA-bd_sf"/>
</dbReference>
<sequence>MTNNAISVSEIFTGIYQLKMPLPFRLNHINLYLLEDVNGWYLIDTGLNTQLSQELWAAFLQSGFFTKPIKKIILTHLHPDHIGMSAWLSEQLAVPVAISACDWAMATFLWNNGDAAGEKIYQQHWTHFGLRGSQLSEMVELRGQYKKLVKQLPAEVEIIHPHDRLFSSSGTWEFLPGAGHSPEHMALWNSEQKLLISGDHLLPSITPNISLHPVGLRNPLESYLQSLEEFSLLDCKHYLPAHGAISSDFRERINQITLHHQQKFADLMNQLPTRFTVVEALPCIFSADLPAHQLLFAYGETAAHLIYLAERGLLQRDDDDPWLFINPFQVNSAKYTVDRPATRLHTSPC</sequence>
<evidence type="ECO:0000259" key="1">
    <source>
        <dbReference type="SMART" id="SM00849"/>
    </source>
</evidence>
<dbReference type="SUPFAM" id="SSF56281">
    <property type="entry name" value="Metallo-hydrolase/oxidoreductase"/>
    <property type="match status" value="1"/>
</dbReference>
<dbReference type="Pfam" id="PF00753">
    <property type="entry name" value="Lactamase_B"/>
    <property type="match status" value="1"/>
</dbReference>
<organism evidence="2 3">
    <name type="scientific">Cellvibrio fontiphilus</name>
    <dbReference type="NCBI Taxonomy" id="1815559"/>
    <lineage>
        <taxon>Bacteria</taxon>
        <taxon>Pseudomonadati</taxon>
        <taxon>Pseudomonadota</taxon>
        <taxon>Gammaproteobacteria</taxon>
        <taxon>Cellvibrionales</taxon>
        <taxon>Cellvibrionaceae</taxon>
        <taxon>Cellvibrio</taxon>
    </lineage>
</organism>
<dbReference type="InterPro" id="IPR001279">
    <property type="entry name" value="Metallo-B-lactamas"/>
</dbReference>
<dbReference type="Gene3D" id="3.60.15.10">
    <property type="entry name" value="Ribonuclease Z/Hydroxyacylglutathione hydrolase-like"/>
    <property type="match status" value="1"/>
</dbReference>
<evidence type="ECO:0000313" key="2">
    <source>
        <dbReference type="EMBL" id="MFC3114752.1"/>
    </source>
</evidence>
<feature type="domain" description="Metallo-beta-lactamase" evidence="1">
    <location>
        <begin position="28"/>
        <end position="242"/>
    </location>
</feature>
<dbReference type="InterPro" id="IPR048933">
    <property type="entry name" value="B_lactamase-like_C"/>
</dbReference>
<dbReference type="EMBL" id="JBHRTF010000002">
    <property type="protein sequence ID" value="MFC3114752.1"/>
    <property type="molecule type" value="Genomic_DNA"/>
</dbReference>
<dbReference type="InterPro" id="IPR036866">
    <property type="entry name" value="RibonucZ/Hydroxyglut_hydro"/>
</dbReference>
<name>A0ABV7FEE3_9GAMM</name>
<protein>
    <submittedName>
        <fullName evidence="2">MBL fold metallo-hydrolase</fullName>
    </submittedName>
</protein>